<dbReference type="EMBL" id="JAGRZL010000117">
    <property type="protein sequence ID" value="MBR7631619.1"/>
    <property type="molecule type" value="Genomic_DNA"/>
</dbReference>
<dbReference type="NCBIfam" id="TIGR03495">
    <property type="entry name" value="phage_LysB"/>
    <property type="match status" value="1"/>
</dbReference>
<dbReference type="Proteomes" id="UP000675653">
    <property type="component" value="Unassembled WGS sequence"/>
</dbReference>
<keyword evidence="3" id="KW-1185">Reference proteome</keyword>
<evidence type="ECO:0000313" key="2">
    <source>
        <dbReference type="EMBL" id="MBR7631619.1"/>
    </source>
</evidence>
<evidence type="ECO:0000256" key="1">
    <source>
        <dbReference type="SAM" id="MobiDB-lite"/>
    </source>
</evidence>
<gene>
    <name evidence="2" type="ORF">KAT72_22215</name>
</gene>
<proteinExistence type="predicted"/>
<protein>
    <submittedName>
        <fullName evidence="2">Phage lysis regulatory protein LysB</fullName>
    </submittedName>
</protein>
<name>A0ABS5GXQ9_9GAMM</name>
<reference evidence="2 3" key="1">
    <citation type="submission" date="2021-04" db="EMBL/GenBank/DDBJ databases">
        <title>Draft Genome of Aeromonas popoffii ID682, isolated from a natural water source in Idaho.</title>
        <authorList>
            <person name="Testerman T."/>
            <person name="Graf J."/>
        </authorList>
    </citation>
    <scope>NUCLEOTIDE SEQUENCE [LARGE SCALE GENOMIC DNA]</scope>
    <source>
        <strain evidence="2 3">ID682</strain>
    </source>
</reference>
<feature type="region of interest" description="Disordered" evidence="1">
    <location>
        <begin position="138"/>
        <end position="157"/>
    </location>
</feature>
<accession>A0ABS5GXQ9</accession>
<dbReference type="RefSeq" id="WP_212514962.1">
    <property type="nucleotide sequence ID" value="NZ_CAWQDX010000021.1"/>
</dbReference>
<evidence type="ECO:0000313" key="3">
    <source>
        <dbReference type="Proteomes" id="UP000675653"/>
    </source>
</evidence>
<comment type="caution">
    <text evidence="2">The sequence shown here is derived from an EMBL/GenBank/DDBJ whole genome shotgun (WGS) entry which is preliminary data.</text>
</comment>
<organism evidence="2 3">
    <name type="scientific">Aeromonas popoffii</name>
    <dbReference type="NCBI Taxonomy" id="70856"/>
    <lineage>
        <taxon>Bacteria</taxon>
        <taxon>Pseudomonadati</taxon>
        <taxon>Pseudomonadota</taxon>
        <taxon>Gammaproteobacteria</taxon>
        <taxon>Aeromonadales</taxon>
        <taxon>Aeromonadaceae</taxon>
        <taxon>Aeromonas</taxon>
    </lineage>
</organism>
<dbReference type="InterPro" id="IPR020000">
    <property type="entry name" value="Phage_P2_LysB"/>
</dbReference>
<sequence>MLLNLLRSPLTWLLLALTIALGGWGWAATSAATAKGKVTTLQSDLKAADDKAKEAERREQLKDTAITTLTGELTAQAEAAAQLQSQLGELSMTAATRADTIKRLKRENAELRSWAARPLPDPVIRLLKRPALTGAADYQAHLSGPDPLPTAASQSGQ</sequence>